<dbReference type="EMBL" id="BOMV01000017">
    <property type="protein sequence ID" value="GIE94686.1"/>
    <property type="molecule type" value="Genomic_DNA"/>
</dbReference>
<name>A0A919MP40_9ACTN</name>
<sequence length="250" mass="26858">MAARPPVTTLRIGACQTPELLGDPDAALDLIAGFARHDVDLLLFPECFLQGYLVTAEHVERWAIDLSSDAFAAILDRLAPIRQTLVLGLIERRGPHFFNTAAVISGGRFLGAYRKVHLVPGELIFTPGDAYPIFESGGVRFGINICFDARFPRAAAAVAAQGADLLVVPAQNMMRRVNAARWQGRNIKIGAERVRETGLWLALADVTGERGEDRIGLGPTCVINPDGQVVTQVPDGSTGIAIAEIVVPAR</sequence>
<dbReference type="InterPro" id="IPR036526">
    <property type="entry name" value="C-N_Hydrolase_sf"/>
</dbReference>
<keyword evidence="4" id="KW-1185">Reference proteome</keyword>
<keyword evidence="1" id="KW-0378">Hydrolase</keyword>
<gene>
    <name evidence="3" type="ORF">Ari01nite_21510</name>
</gene>
<dbReference type="PROSITE" id="PS50263">
    <property type="entry name" value="CN_HYDROLASE"/>
    <property type="match status" value="1"/>
</dbReference>
<evidence type="ECO:0000313" key="4">
    <source>
        <dbReference type="Proteomes" id="UP000636960"/>
    </source>
</evidence>
<dbReference type="SUPFAM" id="SSF56317">
    <property type="entry name" value="Carbon-nitrogen hydrolase"/>
    <property type="match status" value="1"/>
</dbReference>
<dbReference type="PANTHER" id="PTHR43674:SF2">
    <property type="entry name" value="BETA-UREIDOPROPIONASE"/>
    <property type="match status" value="1"/>
</dbReference>
<evidence type="ECO:0000313" key="3">
    <source>
        <dbReference type="EMBL" id="GIE94686.1"/>
    </source>
</evidence>
<dbReference type="CDD" id="cd07197">
    <property type="entry name" value="nitrilase"/>
    <property type="match status" value="1"/>
</dbReference>
<organism evidence="3 4">
    <name type="scientific">Paractinoplanes rishiriensis</name>
    <dbReference type="NCBI Taxonomy" id="1050105"/>
    <lineage>
        <taxon>Bacteria</taxon>
        <taxon>Bacillati</taxon>
        <taxon>Actinomycetota</taxon>
        <taxon>Actinomycetes</taxon>
        <taxon>Micromonosporales</taxon>
        <taxon>Micromonosporaceae</taxon>
        <taxon>Paractinoplanes</taxon>
    </lineage>
</organism>
<dbReference type="PANTHER" id="PTHR43674">
    <property type="entry name" value="NITRILASE C965.09-RELATED"/>
    <property type="match status" value="1"/>
</dbReference>
<dbReference type="RefSeq" id="WP_203781008.1">
    <property type="nucleotide sequence ID" value="NZ_BOMV01000017.1"/>
</dbReference>
<dbReference type="AlphaFoldDB" id="A0A919MP40"/>
<reference evidence="3" key="1">
    <citation type="submission" date="2021-01" db="EMBL/GenBank/DDBJ databases">
        <title>Whole genome shotgun sequence of Actinoplanes rishiriensis NBRC 108556.</title>
        <authorList>
            <person name="Komaki H."/>
            <person name="Tamura T."/>
        </authorList>
    </citation>
    <scope>NUCLEOTIDE SEQUENCE</scope>
    <source>
        <strain evidence="3">NBRC 108556</strain>
    </source>
</reference>
<dbReference type="Proteomes" id="UP000636960">
    <property type="component" value="Unassembled WGS sequence"/>
</dbReference>
<proteinExistence type="predicted"/>
<dbReference type="Gene3D" id="3.60.110.10">
    <property type="entry name" value="Carbon-nitrogen hydrolase"/>
    <property type="match status" value="1"/>
</dbReference>
<feature type="domain" description="CN hydrolase" evidence="2">
    <location>
        <begin position="10"/>
        <end position="247"/>
    </location>
</feature>
<dbReference type="Pfam" id="PF00795">
    <property type="entry name" value="CN_hydrolase"/>
    <property type="match status" value="1"/>
</dbReference>
<dbReference type="InterPro" id="IPR050345">
    <property type="entry name" value="Aliph_Amidase/BUP"/>
</dbReference>
<comment type="caution">
    <text evidence="3">The sequence shown here is derived from an EMBL/GenBank/DDBJ whole genome shotgun (WGS) entry which is preliminary data.</text>
</comment>
<evidence type="ECO:0000259" key="2">
    <source>
        <dbReference type="PROSITE" id="PS50263"/>
    </source>
</evidence>
<dbReference type="GO" id="GO:0016811">
    <property type="term" value="F:hydrolase activity, acting on carbon-nitrogen (but not peptide) bonds, in linear amides"/>
    <property type="evidence" value="ECO:0007669"/>
    <property type="project" value="TreeGrafter"/>
</dbReference>
<dbReference type="InterPro" id="IPR003010">
    <property type="entry name" value="C-N_Hydrolase"/>
</dbReference>
<protein>
    <submittedName>
        <fullName evidence="3">Apolipoprotein N-acyltransferase</fullName>
    </submittedName>
</protein>
<accession>A0A919MP40</accession>
<evidence type="ECO:0000256" key="1">
    <source>
        <dbReference type="ARBA" id="ARBA00022801"/>
    </source>
</evidence>